<dbReference type="Proteomes" id="UP000198460">
    <property type="component" value="Unassembled WGS sequence"/>
</dbReference>
<evidence type="ECO:0000313" key="2">
    <source>
        <dbReference type="EMBL" id="SMG02043.1"/>
    </source>
</evidence>
<proteinExistence type="predicted"/>
<sequence>MLSDIRRAQRCTALRAAAAAAEADALLAARDDDPADKPDTTQDDAIPAAQPRTNLRH</sequence>
<organism evidence="2 3">
    <name type="scientific">Burkholderia singularis</name>
    <dbReference type="NCBI Taxonomy" id="1503053"/>
    <lineage>
        <taxon>Bacteria</taxon>
        <taxon>Pseudomonadati</taxon>
        <taxon>Pseudomonadota</taxon>
        <taxon>Betaproteobacteria</taxon>
        <taxon>Burkholderiales</taxon>
        <taxon>Burkholderiaceae</taxon>
        <taxon>Burkholderia</taxon>
        <taxon>pseudomallei group</taxon>
    </lineage>
</organism>
<evidence type="ECO:0000256" key="1">
    <source>
        <dbReference type="SAM" id="MobiDB-lite"/>
    </source>
</evidence>
<dbReference type="AlphaFoldDB" id="A0A238HAI3"/>
<accession>A0A238HAI3</accession>
<gene>
    <name evidence="2" type="ORF">BSIN_4804</name>
</gene>
<feature type="region of interest" description="Disordered" evidence="1">
    <location>
        <begin position="29"/>
        <end position="57"/>
    </location>
</feature>
<protein>
    <submittedName>
        <fullName evidence="2">Uncharacterized protein</fullName>
    </submittedName>
</protein>
<dbReference type="EMBL" id="FXAN01000088">
    <property type="protein sequence ID" value="SMG02043.1"/>
    <property type="molecule type" value="Genomic_DNA"/>
</dbReference>
<reference evidence="2 3" key="1">
    <citation type="submission" date="2017-04" db="EMBL/GenBank/DDBJ databases">
        <authorList>
            <person name="Afonso C.L."/>
            <person name="Miller P.J."/>
            <person name="Scott M.A."/>
            <person name="Spackman E."/>
            <person name="Goraichik I."/>
            <person name="Dimitrov K.M."/>
            <person name="Suarez D.L."/>
            <person name="Swayne D.E."/>
        </authorList>
    </citation>
    <scope>NUCLEOTIDE SEQUENCE [LARGE SCALE GENOMIC DNA]</scope>
    <source>
        <strain evidence="2">LMG 28154</strain>
    </source>
</reference>
<feature type="compositionally biased region" description="Basic and acidic residues" evidence="1">
    <location>
        <begin position="29"/>
        <end position="40"/>
    </location>
</feature>
<evidence type="ECO:0000313" key="3">
    <source>
        <dbReference type="Proteomes" id="UP000198460"/>
    </source>
</evidence>
<name>A0A238HAI3_9BURK</name>